<name>A0AC35TQ04_9BILA</name>
<sequence length="554" mass="63255">MATLESSIEAFQGCDITEAVLPFFTTAFFSHFSYGGEEMFLLQPARPSMSVKEISEEFLKVRYNESDENNDSNKKLKPLKFNEVKIDMWYMLLCTKGMAYRVQVLEKNDTKTITVFYGDLGIVLTINEDEGAIVHIPLDFEVNVPRFPLFTRCKWPNRSYCNSIGLGNSLDYNDKSLVGVVFLEDSPIVTAVVVEGGNWFQNSFNYLGLMKKQCVQIQTTWMSFVKNFLSKKIDHAKQNRISTTFYTVAENEDVFVIKSNGIKNIFYRSCTMAIAEAHLSAFLGEIYKNALICREMEVYPEELKKGDIYIVWISDISRFARIKLTGLNQDTKMVSFKAIDHPNLTYEDQNLDGFPLFCLPVGLDIPALYNSIDIGLDYLNSMENILKEVIDQKKVWNLVTDQENCCASLIDVSTQTSLKSLVMQNYIKNEEFCSSRLINTKFQNNTTVELHGILKDTQGRTSKKGGFEKPFKTGVMTTTRSDVKEYKPRKSSKFVENETNFSKSKRCQKGTLGKSFTSRCSTDFSIGEHREATTTTEEMNELLKKVHLKANMKN</sequence>
<evidence type="ECO:0000313" key="2">
    <source>
        <dbReference type="WBParaSite" id="RSKR_0000276800.1"/>
    </source>
</evidence>
<accession>A0AC35TQ04</accession>
<dbReference type="WBParaSite" id="RSKR_0000276800.1">
    <property type="protein sequence ID" value="RSKR_0000276800.1"/>
    <property type="gene ID" value="RSKR_0000276800"/>
</dbReference>
<dbReference type="Proteomes" id="UP000095286">
    <property type="component" value="Unplaced"/>
</dbReference>
<proteinExistence type="predicted"/>
<protein>
    <submittedName>
        <fullName evidence="2">Tudor domain-containing protein</fullName>
    </submittedName>
</protein>
<evidence type="ECO:0000313" key="1">
    <source>
        <dbReference type="Proteomes" id="UP000095286"/>
    </source>
</evidence>
<organism evidence="1 2">
    <name type="scientific">Rhabditophanes sp. KR3021</name>
    <dbReference type="NCBI Taxonomy" id="114890"/>
    <lineage>
        <taxon>Eukaryota</taxon>
        <taxon>Metazoa</taxon>
        <taxon>Ecdysozoa</taxon>
        <taxon>Nematoda</taxon>
        <taxon>Chromadorea</taxon>
        <taxon>Rhabditida</taxon>
        <taxon>Tylenchina</taxon>
        <taxon>Panagrolaimomorpha</taxon>
        <taxon>Strongyloidoidea</taxon>
        <taxon>Alloionematidae</taxon>
        <taxon>Rhabditophanes</taxon>
    </lineage>
</organism>
<reference evidence="2" key="1">
    <citation type="submission" date="2016-11" db="UniProtKB">
        <authorList>
            <consortium name="WormBaseParasite"/>
        </authorList>
    </citation>
    <scope>IDENTIFICATION</scope>
    <source>
        <strain evidence="2">KR3021</strain>
    </source>
</reference>